<proteinExistence type="predicted"/>
<evidence type="ECO:0000256" key="1">
    <source>
        <dbReference type="SAM" id="Phobius"/>
    </source>
</evidence>
<dbReference type="Proteomes" id="UP000653472">
    <property type="component" value="Unassembled WGS sequence"/>
</dbReference>
<feature type="transmembrane region" description="Helical" evidence="1">
    <location>
        <begin position="39"/>
        <end position="61"/>
    </location>
</feature>
<evidence type="ECO:0000313" key="3">
    <source>
        <dbReference type="Proteomes" id="UP000653472"/>
    </source>
</evidence>
<dbReference type="EMBL" id="JAAVXB010000001">
    <property type="protein sequence ID" value="NKF21236.1"/>
    <property type="molecule type" value="Genomic_DNA"/>
</dbReference>
<keyword evidence="3" id="KW-1185">Reference proteome</keyword>
<sequence>MTLLLSLSATLPSVLALLWLAWRDPKRRRTAGLASGPAVRRLAVIVLLLPGAALIALGAWAELLIWAGLSSAAGWLFTQGLAVPGTAHRSAHHGR</sequence>
<organism evidence="2 3">
    <name type="scientific">Solimonas marina</name>
    <dbReference type="NCBI Taxonomy" id="2714601"/>
    <lineage>
        <taxon>Bacteria</taxon>
        <taxon>Pseudomonadati</taxon>
        <taxon>Pseudomonadota</taxon>
        <taxon>Gammaproteobacteria</taxon>
        <taxon>Nevskiales</taxon>
        <taxon>Nevskiaceae</taxon>
        <taxon>Solimonas</taxon>
    </lineage>
</organism>
<keyword evidence="1" id="KW-0812">Transmembrane</keyword>
<gene>
    <name evidence="2" type="ORF">G7Y82_02825</name>
</gene>
<evidence type="ECO:0000313" key="2">
    <source>
        <dbReference type="EMBL" id="NKF21236.1"/>
    </source>
</evidence>
<accession>A0A969W5W5</accession>
<name>A0A969W5W5_9GAMM</name>
<keyword evidence="1" id="KW-1133">Transmembrane helix</keyword>
<comment type="caution">
    <text evidence="2">The sequence shown here is derived from an EMBL/GenBank/DDBJ whole genome shotgun (WGS) entry which is preliminary data.</text>
</comment>
<reference evidence="2" key="1">
    <citation type="submission" date="2020-03" db="EMBL/GenBank/DDBJ databases">
        <title>Solimonas marina sp. nov., isolated from deep seawater of the Pacific Ocean.</title>
        <authorList>
            <person name="Liu X."/>
            <person name="Lai Q."/>
            <person name="Sun F."/>
            <person name="Gai Y."/>
            <person name="Li G."/>
            <person name="Shao Z."/>
        </authorList>
    </citation>
    <scope>NUCLEOTIDE SEQUENCE</scope>
    <source>
        <strain evidence="2">C16B3</strain>
    </source>
</reference>
<protein>
    <submittedName>
        <fullName evidence="2">Uncharacterized protein</fullName>
    </submittedName>
</protein>
<dbReference type="AlphaFoldDB" id="A0A969W5W5"/>
<dbReference type="RefSeq" id="WP_168146467.1">
    <property type="nucleotide sequence ID" value="NZ_JAAVXB010000001.1"/>
</dbReference>
<keyword evidence="1" id="KW-0472">Membrane</keyword>